<dbReference type="Proteomes" id="UP000799437">
    <property type="component" value="Unassembled WGS sequence"/>
</dbReference>
<gene>
    <name evidence="5" type="ORF">EJ05DRAFT_62582</name>
</gene>
<dbReference type="InterPro" id="IPR046341">
    <property type="entry name" value="SET_dom_sf"/>
</dbReference>
<name>A0A6A6W302_9PEZI</name>
<keyword evidence="3" id="KW-0862">Zinc</keyword>
<evidence type="ECO:0000256" key="2">
    <source>
        <dbReference type="ARBA" id="ARBA00022771"/>
    </source>
</evidence>
<dbReference type="PROSITE" id="PS01360">
    <property type="entry name" value="ZF_MYND_1"/>
    <property type="match status" value="1"/>
</dbReference>
<accession>A0A6A6W302</accession>
<dbReference type="InterPro" id="IPR050869">
    <property type="entry name" value="H3K4_H4K5_MeTrfase"/>
</dbReference>
<dbReference type="SUPFAM" id="SSF144232">
    <property type="entry name" value="HIT/MYND zinc finger-like"/>
    <property type="match status" value="1"/>
</dbReference>
<feature type="domain" description="SET" evidence="4">
    <location>
        <begin position="206"/>
        <end position="497"/>
    </location>
</feature>
<dbReference type="InterPro" id="IPR001214">
    <property type="entry name" value="SET_dom"/>
</dbReference>
<evidence type="ECO:0000256" key="3">
    <source>
        <dbReference type="ARBA" id="ARBA00022833"/>
    </source>
</evidence>
<keyword evidence="6" id="KW-1185">Reference proteome</keyword>
<sequence>MDSVLSLQKELSQDPYSVPLRIKLIEAYDTLKYPDLAAGEAYRAILLIDEVVDECGEFHEEALESARQYYGDVIHNGASITTEAPADIDIIGHARAEWLSTLYIKIIRSLCACNCLKSAFEYSLRAVKGFPGHEALSKEHNQVLHAIRQHLESQGKSLDENDVILDDLPDRGLVRRELYSWNEHEPDRFSADAISSLNEQMAISAPNLIVKSTQLPVLVQHESRDETHTVKQLGVFAKNDLEPGDIVLDERSLLTAHLRFHDPFCDACGVPLAKLGSPGTDDYMPCLECDDVWFCSQNCHDLAQDFYHPAICGTDVEVSAADATAEEAADALYSLLLLRILAMAETQEIDPLDLNEVKYIWGDYTNTILGMGHGSEALRTLPFSFKYNIFLPLHMLEKMDVNIFETSTKYDFWVFNTLYAKFRGTASAKQGLDGKPEIAAVHPLWCLANHSCDPNVTWEWRGSIRFTAKTERAMWKGRDERATPGIKKDEELLSHYCDIELPVKERREWAVGALGGMCMCKRCQWEEMQ</sequence>
<dbReference type="InterPro" id="IPR002893">
    <property type="entry name" value="Znf_MYND"/>
</dbReference>
<dbReference type="PROSITE" id="PS50280">
    <property type="entry name" value="SET"/>
    <property type="match status" value="1"/>
</dbReference>
<proteinExistence type="predicted"/>
<organism evidence="5 6">
    <name type="scientific">Pseudovirgaria hyperparasitica</name>
    <dbReference type="NCBI Taxonomy" id="470096"/>
    <lineage>
        <taxon>Eukaryota</taxon>
        <taxon>Fungi</taxon>
        <taxon>Dikarya</taxon>
        <taxon>Ascomycota</taxon>
        <taxon>Pezizomycotina</taxon>
        <taxon>Dothideomycetes</taxon>
        <taxon>Dothideomycetes incertae sedis</taxon>
        <taxon>Acrospermales</taxon>
        <taxon>Acrospermaceae</taxon>
        <taxon>Pseudovirgaria</taxon>
    </lineage>
</organism>
<dbReference type="Gene3D" id="2.170.270.10">
    <property type="entry name" value="SET domain"/>
    <property type="match status" value="1"/>
</dbReference>
<evidence type="ECO:0000313" key="6">
    <source>
        <dbReference type="Proteomes" id="UP000799437"/>
    </source>
</evidence>
<dbReference type="GO" id="GO:0008270">
    <property type="term" value="F:zinc ion binding"/>
    <property type="evidence" value="ECO:0007669"/>
    <property type="project" value="UniProtKB-KW"/>
</dbReference>
<keyword evidence="1" id="KW-0479">Metal-binding</keyword>
<protein>
    <recommendedName>
        <fullName evidence="4">SET domain-containing protein</fullName>
    </recommendedName>
</protein>
<dbReference type="RefSeq" id="XP_033598791.1">
    <property type="nucleotide sequence ID" value="XM_033749815.1"/>
</dbReference>
<dbReference type="PANTHER" id="PTHR12197">
    <property type="entry name" value="HISTONE-LYSINE N-METHYLTRANSFERASE SMYD"/>
    <property type="match status" value="1"/>
</dbReference>
<dbReference type="OrthoDB" id="438641at2759"/>
<evidence type="ECO:0000313" key="5">
    <source>
        <dbReference type="EMBL" id="KAF2756340.1"/>
    </source>
</evidence>
<dbReference type="PANTHER" id="PTHR12197:SF273">
    <property type="entry name" value="MYND-TYPE ZINC FINGER PROTEIN SAMB"/>
    <property type="match status" value="1"/>
</dbReference>
<dbReference type="SUPFAM" id="SSF82199">
    <property type="entry name" value="SET domain"/>
    <property type="match status" value="1"/>
</dbReference>
<keyword evidence="2" id="KW-0863">Zinc-finger</keyword>
<dbReference type="GeneID" id="54490869"/>
<evidence type="ECO:0000256" key="1">
    <source>
        <dbReference type="ARBA" id="ARBA00022723"/>
    </source>
</evidence>
<evidence type="ECO:0000259" key="4">
    <source>
        <dbReference type="PROSITE" id="PS50280"/>
    </source>
</evidence>
<dbReference type="AlphaFoldDB" id="A0A6A6W302"/>
<dbReference type="EMBL" id="ML996575">
    <property type="protein sequence ID" value="KAF2756340.1"/>
    <property type="molecule type" value="Genomic_DNA"/>
</dbReference>
<reference evidence="5" key="1">
    <citation type="journal article" date="2020" name="Stud. Mycol.">
        <title>101 Dothideomycetes genomes: a test case for predicting lifestyles and emergence of pathogens.</title>
        <authorList>
            <person name="Haridas S."/>
            <person name="Albert R."/>
            <person name="Binder M."/>
            <person name="Bloem J."/>
            <person name="Labutti K."/>
            <person name="Salamov A."/>
            <person name="Andreopoulos B."/>
            <person name="Baker S."/>
            <person name="Barry K."/>
            <person name="Bills G."/>
            <person name="Bluhm B."/>
            <person name="Cannon C."/>
            <person name="Castanera R."/>
            <person name="Culley D."/>
            <person name="Daum C."/>
            <person name="Ezra D."/>
            <person name="Gonzalez J."/>
            <person name="Henrissat B."/>
            <person name="Kuo A."/>
            <person name="Liang C."/>
            <person name="Lipzen A."/>
            <person name="Lutzoni F."/>
            <person name="Magnuson J."/>
            <person name="Mondo S."/>
            <person name="Nolan M."/>
            <person name="Ohm R."/>
            <person name="Pangilinan J."/>
            <person name="Park H.-J."/>
            <person name="Ramirez L."/>
            <person name="Alfaro M."/>
            <person name="Sun H."/>
            <person name="Tritt A."/>
            <person name="Yoshinaga Y."/>
            <person name="Zwiers L.-H."/>
            <person name="Turgeon B."/>
            <person name="Goodwin S."/>
            <person name="Spatafora J."/>
            <person name="Crous P."/>
            <person name="Grigoriev I."/>
        </authorList>
    </citation>
    <scope>NUCLEOTIDE SEQUENCE</scope>
    <source>
        <strain evidence="5">CBS 121739</strain>
    </source>
</reference>
<dbReference type="GO" id="GO:0005634">
    <property type="term" value="C:nucleus"/>
    <property type="evidence" value="ECO:0007669"/>
    <property type="project" value="TreeGrafter"/>
</dbReference>